<name>A0A511X056_9BACI</name>
<dbReference type="SMART" id="SM00382">
    <property type="entry name" value="AAA"/>
    <property type="match status" value="1"/>
</dbReference>
<comment type="caution">
    <text evidence="4">The sequence shown here is derived from an EMBL/GenBank/DDBJ whole genome shotgun (WGS) entry which is preliminary data.</text>
</comment>
<keyword evidence="5" id="KW-1185">Reference proteome</keyword>
<sequence length="310" mass="34999">MLEVIGLSKSFKALKAVDGVDFVLNKGESVGLLGPNGAGKSTTIQMMSTGLTPTKGQVLYNNSDALKNPKQLRRDLGIVPQDIALYEELSAYENLLFFGRLYGLKGKMLRSKVDDVLKLVGLFDRKKDRVKNYSGGMKRRINIAASLLHDPKVLIMDEPTVGIDPQSRSYILDLIRQLNKDKHMTVLYTSHYMEEVEKLCDRIYIMDHGKVIASGTKQELQALMEKEETVWIEMAQKKPAFKDALVQDPTFLKVTESEQGYKVIAKKRPSLLNDLFDYAKIHQVEPTVLAIQTPTLEDVFLHLTGRKLRD</sequence>
<organism evidence="4 5">
    <name type="scientific">Halolactibacillus alkaliphilus</name>
    <dbReference type="NCBI Taxonomy" id="442899"/>
    <lineage>
        <taxon>Bacteria</taxon>
        <taxon>Bacillati</taxon>
        <taxon>Bacillota</taxon>
        <taxon>Bacilli</taxon>
        <taxon>Bacillales</taxon>
        <taxon>Bacillaceae</taxon>
        <taxon>Halolactibacillus</taxon>
    </lineage>
</organism>
<evidence type="ECO:0000313" key="5">
    <source>
        <dbReference type="Proteomes" id="UP000321400"/>
    </source>
</evidence>
<dbReference type="RefSeq" id="WP_089801398.1">
    <property type="nucleotide sequence ID" value="NZ_BJYE01000007.1"/>
</dbReference>
<dbReference type="PROSITE" id="PS00211">
    <property type="entry name" value="ABC_TRANSPORTER_1"/>
    <property type="match status" value="1"/>
</dbReference>
<dbReference type="GO" id="GO:0005524">
    <property type="term" value="F:ATP binding"/>
    <property type="evidence" value="ECO:0007669"/>
    <property type="project" value="UniProtKB-KW"/>
</dbReference>
<proteinExistence type="predicted"/>
<dbReference type="EMBL" id="BJYE01000007">
    <property type="protein sequence ID" value="GEN56300.1"/>
    <property type="molecule type" value="Genomic_DNA"/>
</dbReference>
<evidence type="ECO:0000256" key="1">
    <source>
        <dbReference type="ARBA" id="ARBA00022741"/>
    </source>
</evidence>
<dbReference type="AlphaFoldDB" id="A0A511X056"/>
<dbReference type="PROSITE" id="PS50893">
    <property type="entry name" value="ABC_TRANSPORTER_2"/>
    <property type="match status" value="1"/>
</dbReference>
<dbReference type="InterPro" id="IPR017871">
    <property type="entry name" value="ABC_transporter-like_CS"/>
</dbReference>
<protein>
    <submittedName>
        <fullName evidence="4">ABC transporter ATP-binding protein</fullName>
    </submittedName>
</protein>
<gene>
    <name evidence="4" type="ORF">HAL01_07640</name>
</gene>
<dbReference type="InterPro" id="IPR003593">
    <property type="entry name" value="AAA+_ATPase"/>
</dbReference>
<dbReference type="SUPFAM" id="SSF52540">
    <property type="entry name" value="P-loop containing nucleoside triphosphate hydrolases"/>
    <property type="match status" value="1"/>
</dbReference>
<dbReference type="Proteomes" id="UP000321400">
    <property type="component" value="Unassembled WGS sequence"/>
</dbReference>
<evidence type="ECO:0000259" key="3">
    <source>
        <dbReference type="PROSITE" id="PS50893"/>
    </source>
</evidence>
<dbReference type="Pfam" id="PF00005">
    <property type="entry name" value="ABC_tran"/>
    <property type="match status" value="1"/>
</dbReference>
<dbReference type="STRING" id="442899.SAMN05720591_11155"/>
<reference evidence="4 5" key="1">
    <citation type="submission" date="2019-07" db="EMBL/GenBank/DDBJ databases">
        <title>Whole genome shotgun sequence of Halolactibacillus alkaliphilus NBRC 103919.</title>
        <authorList>
            <person name="Hosoyama A."/>
            <person name="Uohara A."/>
            <person name="Ohji S."/>
            <person name="Ichikawa N."/>
        </authorList>
    </citation>
    <scope>NUCLEOTIDE SEQUENCE [LARGE SCALE GENOMIC DNA]</scope>
    <source>
        <strain evidence="4 5">NBRC 103919</strain>
    </source>
</reference>
<feature type="domain" description="ABC transporter" evidence="3">
    <location>
        <begin position="2"/>
        <end position="233"/>
    </location>
</feature>
<dbReference type="GO" id="GO:0016887">
    <property type="term" value="F:ATP hydrolysis activity"/>
    <property type="evidence" value="ECO:0007669"/>
    <property type="project" value="InterPro"/>
</dbReference>
<accession>A0A511X056</accession>
<dbReference type="OrthoDB" id="9804819at2"/>
<evidence type="ECO:0000256" key="2">
    <source>
        <dbReference type="ARBA" id="ARBA00022840"/>
    </source>
</evidence>
<keyword evidence="1" id="KW-0547">Nucleotide-binding</keyword>
<dbReference type="InterPro" id="IPR003439">
    <property type="entry name" value="ABC_transporter-like_ATP-bd"/>
</dbReference>
<dbReference type="PANTHER" id="PTHR43582">
    <property type="entry name" value="LINEARMYCIN RESISTANCE ATP-BINDING PROTEIN LNRL"/>
    <property type="match status" value="1"/>
</dbReference>
<keyword evidence="2 4" id="KW-0067">ATP-binding</keyword>
<dbReference type="Gene3D" id="3.40.50.300">
    <property type="entry name" value="P-loop containing nucleotide triphosphate hydrolases"/>
    <property type="match status" value="1"/>
</dbReference>
<dbReference type="PANTHER" id="PTHR43582:SF2">
    <property type="entry name" value="LINEARMYCIN RESISTANCE ATP-BINDING PROTEIN LNRL"/>
    <property type="match status" value="1"/>
</dbReference>
<evidence type="ECO:0000313" key="4">
    <source>
        <dbReference type="EMBL" id="GEN56300.1"/>
    </source>
</evidence>
<dbReference type="InterPro" id="IPR027417">
    <property type="entry name" value="P-loop_NTPase"/>
</dbReference>